<comment type="caution">
    <text evidence="1">The sequence shown here is derived from an EMBL/GenBank/DDBJ whole genome shotgun (WGS) entry which is preliminary data.</text>
</comment>
<dbReference type="EMBL" id="PIUK01000360">
    <property type="protein sequence ID" value="MBY6278148.1"/>
    <property type="molecule type" value="Genomic_DNA"/>
</dbReference>
<accession>A0A953IBQ5</accession>
<organism evidence="1 2">
    <name type="scientific">Symbiobacterium thermophilum</name>
    <dbReference type="NCBI Taxonomy" id="2734"/>
    <lineage>
        <taxon>Bacteria</taxon>
        <taxon>Bacillati</taxon>
        <taxon>Bacillota</taxon>
        <taxon>Clostridia</taxon>
        <taxon>Eubacteriales</taxon>
        <taxon>Symbiobacteriaceae</taxon>
        <taxon>Symbiobacterium</taxon>
    </lineage>
</organism>
<gene>
    <name evidence="1" type="ORF">CWE10_18620</name>
</gene>
<feature type="non-terminal residue" evidence="1">
    <location>
        <position position="1"/>
    </location>
</feature>
<dbReference type="Proteomes" id="UP000732377">
    <property type="component" value="Unassembled WGS sequence"/>
</dbReference>
<dbReference type="AlphaFoldDB" id="A0A953IBQ5"/>
<protein>
    <submittedName>
        <fullName evidence="1">Uncharacterized protein</fullName>
    </submittedName>
</protein>
<name>A0A953IBQ5_SYMTR</name>
<reference evidence="1" key="1">
    <citation type="submission" date="2017-11" db="EMBL/GenBank/DDBJ databases">
        <title>Three new genomes from thermophilic consortium.</title>
        <authorList>
            <person name="Quaggio R."/>
            <person name="Amgarten D."/>
            <person name="Setubal J.C."/>
        </authorList>
    </citation>
    <scope>NUCLEOTIDE SEQUENCE</scope>
    <source>
        <strain evidence="1">ZCTH01-B2</strain>
    </source>
</reference>
<proteinExistence type="predicted"/>
<evidence type="ECO:0000313" key="2">
    <source>
        <dbReference type="Proteomes" id="UP000732377"/>
    </source>
</evidence>
<sequence>IYRTALWQLRVLLCSASSPERHSLLWGSCSSGRGFASGFLQIPPHDGHPCLWLTGWCCLARSGLSPPSQRPCRAHRNRAGGCSAGPKSCRSSVRSRRCRRTWGRRQRWPYGRTGRRRSWSPRSGC</sequence>
<evidence type="ECO:0000313" key="1">
    <source>
        <dbReference type="EMBL" id="MBY6278148.1"/>
    </source>
</evidence>